<keyword evidence="8" id="KW-0413">Isomerase</keyword>
<dbReference type="PANTHER" id="PTHR13710">
    <property type="entry name" value="DNA HELICASE RECQ FAMILY MEMBER"/>
    <property type="match status" value="1"/>
</dbReference>
<dbReference type="SUPFAM" id="SSF52540">
    <property type="entry name" value="P-loop containing nucleoside triphosphate hydrolases"/>
    <property type="match status" value="1"/>
</dbReference>
<organism evidence="16 17">
    <name type="scientific">Lishizhenia tianjinensis</name>
    <dbReference type="NCBI Taxonomy" id="477690"/>
    <lineage>
        <taxon>Bacteria</taxon>
        <taxon>Pseudomonadati</taxon>
        <taxon>Bacteroidota</taxon>
        <taxon>Flavobacteriia</taxon>
        <taxon>Flavobacteriales</taxon>
        <taxon>Crocinitomicaceae</taxon>
        <taxon>Lishizhenia</taxon>
    </lineage>
</organism>
<dbReference type="GO" id="GO:0009378">
    <property type="term" value="F:four-way junction helicase activity"/>
    <property type="evidence" value="ECO:0007669"/>
    <property type="project" value="TreeGrafter"/>
</dbReference>
<evidence type="ECO:0000256" key="2">
    <source>
        <dbReference type="ARBA" id="ARBA00022723"/>
    </source>
</evidence>
<dbReference type="Proteomes" id="UP000236454">
    <property type="component" value="Unassembled WGS sequence"/>
</dbReference>
<dbReference type="PANTHER" id="PTHR13710:SF105">
    <property type="entry name" value="ATP-DEPENDENT DNA HELICASE Q1"/>
    <property type="match status" value="1"/>
</dbReference>
<feature type="domain" description="Helicase ATP-binding" evidence="14">
    <location>
        <begin position="25"/>
        <end position="193"/>
    </location>
</feature>
<dbReference type="InterPro" id="IPR027417">
    <property type="entry name" value="P-loop_NTPase"/>
</dbReference>
<gene>
    <name evidence="16" type="ORF">SAMN05216474_1274</name>
</gene>
<evidence type="ECO:0000256" key="12">
    <source>
        <dbReference type="ARBA" id="ARBA00044550"/>
    </source>
</evidence>
<dbReference type="GO" id="GO:0030894">
    <property type="term" value="C:replisome"/>
    <property type="evidence" value="ECO:0007669"/>
    <property type="project" value="TreeGrafter"/>
</dbReference>
<dbReference type="STRING" id="477690.SAMN05216474_1274"/>
<keyword evidence="17" id="KW-1185">Reference proteome</keyword>
<evidence type="ECO:0000256" key="3">
    <source>
        <dbReference type="ARBA" id="ARBA00022741"/>
    </source>
</evidence>
<reference evidence="16 17" key="1">
    <citation type="submission" date="2016-10" db="EMBL/GenBank/DDBJ databases">
        <authorList>
            <person name="de Groot N.N."/>
        </authorList>
    </citation>
    <scope>NUCLEOTIDE SEQUENCE [LARGE SCALE GENOMIC DNA]</scope>
    <source>
        <strain evidence="16 17">CGMCC 1.7005</strain>
    </source>
</reference>
<feature type="domain" description="Helicase C-terminal" evidence="15">
    <location>
        <begin position="214"/>
        <end position="361"/>
    </location>
</feature>
<keyword evidence="4" id="KW-0378">Hydrolase</keyword>
<dbReference type="Gene3D" id="1.10.10.10">
    <property type="entry name" value="Winged helix-like DNA-binding domain superfamily/Winged helix DNA-binding domain"/>
    <property type="match status" value="1"/>
</dbReference>
<proteinExistence type="inferred from homology"/>
<dbReference type="InterPro" id="IPR032284">
    <property type="entry name" value="RecQ_Zn-bd"/>
</dbReference>
<dbReference type="GO" id="GO:0006281">
    <property type="term" value="P:DNA repair"/>
    <property type="evidence" value="ECO:0007669"/>
    <property type="project" value="TreeGrafter"/>
</dbReference>
<keyword evidence="5 16" id="KW-0347">Helicase</keyword>
<dbReference type="EMBL" id="FPAS01000001">
    <property type="protein sequence ID" value="SFT55273.1"/>
    <property type="molecule type" value="Genomic_DNA"/>
</dbReference>
<dbReference type="AlphaFoldDB" id="A0A1I6YXR5"/>
<evidence type="ECO:0000259" key="15">
    <source>
        <dbReference type="PROSITE" id="PS51194"/>
    </source>
</evidence>
<evidence type="ECO:0000259" key="14">
    <source>
        <dbReference type="PROSITE" id="PS51192"/>
    </source>
</evidence>
<dbReference type="GO" id="GO:0043590">
    <property type="term" value="C:bacterial nucleoid"/>
    <property type="evidence" value="ECO:0007669"/>
    <property type="project" value="TreeGrafter"/>
</dbReference>
<dbReference type="EC" id="5.6.2.4" evidence="10"/>
<dbReference type="SMART" id="SM00487">
    <property type="entry name" value="DEXDc"/>
    <property type="match status" value="1"/>
</dbReference>
<evidence type="ECO:0000256" key="6">
    <source>
        <dbReference type="ARBA" id="ARBA00022840"/>
    </source>
</evidence>
<dbReference type="Pfam" id="PF00271">
    <property type="entry name" value="Helicase_C"/>
    <property type="match status" value="1"/>
</dbReference>
<evidence type="ECO:0000259" key="13">
    <source>
        <dbReference type="PROSITE" id="PS50206"/>
    </source>
</evidence>
<dbReference type="GO" id="GO:0005524">
    <property type="term" value="F:ATP binding"/>
    <property type="evidence" value="ECO:0007669"/>
    <property type="project" value="UniProtKB-KW"/>
</dbReference>
<dbReference type="InterPro" id="IPR004589">
    <property type="entry name" value="DNA_helicase_ATP-dep_RecQ"/>
</dbReference>
<dbReference type="GO" id="GO:0046872">
    <property type="term" value="F:metal ion binding"/>
    <property type="evidence" value="ECO:0007669"/>
    <property type="project" value="UniProtKB-KW"/>
</dbReference>
<dbReference type="GO" id="GO:0005737">
    <property type="term" value="C:cytoplasm"/>
    <property type="evidence" value="ECO:0007669"/>
    <property type="project" value="TreeGrafter"/>
</dbReference>
<evidence type="ECO:0000256" key="8">
    <source>
        <dbReference type="ARBA" id="ARBA00023235"/>
    </source>
</evidence>
<comment type="catalytic activity">
    <reaction evidence="9">
        <text>Couples ATP hydrolysis with the unwinding of duplex DNA by translocating in the 3'-5' direction.</text>
        <dbReference type="EC" id="5.6.2.4"/>
    </reaction>
</comment>
<dbReference type="RefSeq" id="WP_090247472.1">
    <property type="nucleotide sequence ID" value="NZ_FPAS01000001.1"/>
</dbReference>
<dbReference type="GO" id="GO:0043138">
    <property type="term" value="F:3'-5' DNA helicase activity"/>
    <property type="evidence" value="ECO:0007669"/>
    <property type="project" value="UniProtKB-EC"/>
</dbReference>
<dbReference type="Gene3D" id="3.40.50.300">
    <property type="entry name" value="P-loop containing nucleotide triphosphate hydrolases"/>
    <property type="match status" value="2"/>
</dbReference>
<dbReference type="InterPro" id="IPR001650">
    <property type="entry name" value="Helicase_C-like"/>
</dbReference>
<dbReference type="PROSITE" id="PS50206">
    <property type="entry name" value="RHODANESE_3"/>
    <property type="match status" value="1"/>
</dbReference>
<evidence type="ECO:0000256" key="9">
    <source>
        <dbReference type="ARBA" id="ARBA00034617"/>
    </source>
</evidence>
<sequence length="631" mass="72270">MSKSLEILSKYWGYDGFRGKQEDIINSAIYGHDTLALLPTGGGKSICYQIAGLAREGICIVVSPLIALMQDQVDNLKARGIKAKAIISGMSKREIDITLDNAKFGGLNFLYVSPERLKSKLFLTRFQQMNVSLIAIDEAHCISQWGHDFRPSYREIAKIREYHPNVPMMALTATATPEVKEDIITQLGLRNLKYFEGSFTRDNISYEIYKSENKLKDLLALVDKFKGHTGIIYCQTRKDCKHIAKLLLSYKHLVGIYHGGMDGDKRNESLQAWLSNHIRIMVATNAFGMGIDKPDVRFVAHYQIPNSIEAYFQEAGRAGRDGKKSRTFALYEDEDLLLMRKQLEQQFPPIDDVKLMYRAVCNFLKIAIGSGKDETYPFDLREFASKFKLNVVEAYNALKILELNDDIVLNEAIHHPTRLKFVISNAGAYSFQIKHDNYSGLITWLSRSYAGIFSEFATIREKDLSKRLRITEKELDRQLKFLENNGVVEIQWRSDLPQISFTHERLPDDYLRIKKEAYQNRKDIAFNKLKAMTELLKTTRCRTQFILAYFGQSSEACGTCDVCRSEANSEYTHEQLKAAILDLLNNGHLSLDQLKSELNIRDKKQLTRVVDHLLDEEIIHYNVANNLLLLN</sequence>
<dbReference type="SMART" id="SM00490">
    <property type="entry name" value="HELICc"/>
    <property type="match status" value="1"/>
</dbReference>
<evidence type="ECO:0000313" key="17">
    <source>
        <dbReference type="Proteomes" id="UP000236454"/>
    </source>
</evidence>
<keyword evidence="2" id="KW-0479">Metal-binding</keyword>
<dbReference type="PROSITE" id="PS51194">
    <property type="entry name" value="HELICASE_CTER"/>
    <property type="match status" value="1"/>
</dbReference>
<feature type="domain" description="Rhodanese" evidence="13">
    <location>
        <begin position="210"/>
        <end position="269"/>
    </location>
</feature>
<dbReference type="GO" id="GO:0016787">
    <property type="term" value="F:hydrolase activity"/>
    <property type="evidence" value="ECO:0007669"/>
    <property type="project" value="UniProtKB-KW"/>
</dbReference>
<evidence type="ECO:0000256" key="4">
    <source>
        <dbReference type="ARBA" id="ARBA00022801"/>
    </source>
</evidence>
<evidence type="ECO:0000256" key="10">
    <source>
        <dbReference type="ARBA" id="ARBA00034808"/>
    </source>
</evidence>
<dbReference type="Pfam" id="PF16124">
    <property type="entry name" value="RecQ_Zn_bind"/>
    <property type="match status" value="1"/>
</dbReference>
<dbReference type="CDD" id="cd17920">
    <property type="entry name" value="DEXHc_RecQ"/>
    <property type="match status" value="1"/>
</dbReference>
<dbReference type="OrthoDB" id="9763310at2"/>
<accession>A0A1I6YXR5</accession>
<protein>
    <recommendedName>
        <fullName evidence="11">ATP-dependent DNA helicase RecQ</fullName>
        <ecNumber evidence="10">5.6.2.4</ecNumber>
    </recommendedName>
    <alternativeName>
        <fullName evidence="12">DNA 3'-5' helicase RecQ</fullName>
    </alternativeName>
</protein>
<evidence type="ECO:0000256" key="1">
    <source>
        <dbReference type="ARBA" id="ARBA00005446"/>
    </source>
</evidence>
<keyword evidence="6" id="KW-0067">ATP-binding</keyword>
<dbReference type="NCBIfam" id="TIGR00614">
    <property type="entry name" value="recQ_fam"/>
    <property type="match status" value="1"/>
</dbReference>
<dbReference type="FunFam" id="3.40.50.300:FF:000296">
    <property type="entry name" value="ATP-dependent DNA helicase RecQ"/>
    <property type="match status" value="1"/>
</dbReference>
<dbReference type="InterPro" id="IPR001763">
    <property type="entry name" value="Rhodanese-like_dom"/>
</dbReference>
<dbReference type="GO" id="GO:0006310">
    <property type="term" value="P:DNA recombination"/>
    <property type="evidence" value="ECO:0007669"/>
    <property type="project" value="InterPro"/>
</dbReference>
<evidence type="ECO:0000313" key="16">
    <source>
        <dbReference type="EMBL" id="SFT55273.1"/>
    </source>
</evidence>
<evidence type="ECO:0000256" key="5">
    <source>
        <dbReference type="ARBA" id="ARBA00022806"/>
    </source>
</evidence>
<comment type="similarity">
    <text evidence="1">Belongs to the helicase family. RecQ subfamily.</text>
</comment>
<dbReference type="InterPro" id="IPR036388">
    <property type="entry name" value="WH-like_DNA-bd_sf"/>
</dbReference>
<dbReference type="PROSITE" id="PS51192">
    <property type="entry name" value="HELICASE_ATP_BIND_1"/>
    <property type="match status" value="1"/>
</dbReference>
<dbReference type="InterPro" id="IPR011545">
    <property type="entry name" value="DEAD/DEAH_box_helicase_dom"/>
</dbReference>
<dbReference type="InterPro" id="IPR014001">
    <property type="entry name" value="Helicase_ATP-bd"/>
</dbReference>
<evidence type="ECO:0000256" key="7">
    <source>
        <dbReference type="ARBA" id="ARBA00023125"/>
    </source>
</evidence>
<evidence type="ECO:0000256" key="11">
    <source>
        <dbReference type="ARBA" id="ARBA00044535"/>
    </source>
</evidence>
<name>A0A1I6YXR5_9FLAO</name>
<dbReference type="Pfam" id="PF00270">
    <property type="entry name" value="DEAD"/>
    <property type="match status" value="1"/>
</dbReference>
<keyword evidence="3" id="KW-0547">Nucleotide-binding</keyword>
<keyword evidence="7" id="KW-0238">DNA-binding</keyword>
<dbReference type="GO" id="GO:0003677">
    <property type="term" value="F:DNA binding"/>
    <property type="evidence" value="ECO:0007669"/>
    <property type="project" value="UniProtKB-KW"/>
</dbReference>